<proteinExistence type="predicted"/>
<protein>
    <submittedName>
        <fullName evidence="2">Uncharacterized protein</fullName>
    </submittedName>
</protein>
<feature type="region of interest" description="Disordered" evidence="1">
    <location>
        <begin position="92"/>
        <end position="111"/>
    </location>
</feature>
<accession>A0A542XEQ5</accession>
<gene>
    <name evidence="2" type="ORF">FB554_2463</name>
</gene>
<comment type="caution">
    <text evidence="2">The sequence shown here is derived from an EMBL/GenBank/DDBJ whole genome shotgun (WGS) entry which is preliminary data.</text>
</comment>
<feature type="region of interest" description="Disordered" evidence="1">
    <location>
        <begin position="121"/>
        <end position="180"/>
    </location>
</feature>
<organism evidence="2 3">
    <name type="scientific">Barrientosiimonas humi</name>
    <dbReference type="NCBI Taxonomy" id="999931"/>
    <lineage>
        <taxon>Bacteria</taxon>
        <taxon>Bacillati</taxon>
        <taxon>Actinomycetota</taxon>
        <taxon>Actinomycetes</taxon>
        <taxon>Micrococcales</taxon>
        <taxon>Dermacoccaceae</taxon>
        <taxon>Barrientosiimonas</taxon>
    </lineage>
</organism>
<keyword evidence="3" id="KW-1185">Reference proteome</keyword>
<reference evidence="2 3" key="1">
    <citation type="submission" date="2019-06" db="EMBL/GenBank/DDBJ databases">
        <title>Sequencing the genomes of 1000 actinobacteria strains.</title>
        <authorList>
            <person name="Klenk H.-P."/>
        </authorList>
    </citation>
    <scope>NUCLEOTIDE SEQUENCE [LARGE SCALE GENOMIC DNA]</scope>
    <source>
        <strain evidence="2 3">DSM 24617</strain>
    </source>
</reference>
<dbReference type="EMBL" id="VFOK01000001">
    <property type="protein sequence ID" value="TQL34298.1"/>
    <property type="molecule type" value="Genomic_DNA"/>
</dbReference>
<dbReference type="Proteomes" id="UP000318336">
    <property type="component" value="Unassembled WGS sequence"/>
</dbReference>
<sequence length="250" mass="26825">MRGRQGAWRPGRVGRPGDRGLVRVDRTAWDCRRQGLGADRRVGGSCPDRSDRVRRGNPAAADYPACPHRADNVGAWVPRWLMSCWAPVTACPPGSDKSGRPAPGCPAPLWTVGRRWLSGRSRQRSVRGYPGSGPLQGQRPCPDRADSVGRRAGPSHPDQRPATQARRLGVSVSGGPRAAPGARGIVLMRLSPRMCPNGSDTRSCGGRGGLRRDRTLGERGVSIRGSYLAATRPSWICCAERGVSIHNSCA</sequence>
<evidence type="ECO:0000313" key="3">
    <source>
        <dbReference type="Proteomes" id="UP000318336"/>
    </source>
</evidence>
<dbReference type="AlphaFoldDB" id="A0A542XEQ5"/>
<evidence type="ECO:0000256" key="1">
    <source>
        <dbReference type="SAM" id="MobiDB-lite"/>
    </source>
</evidence>
<evidence type="ECO:0000313" key="2">
    <source>
        <dbReference type="EMBL" id="TQL34298.1"/>
    </source>
</evidence>
<name>A0A542XEQ5_9MICO</name>